<keyword evidence="13" id="KW-1185">Reference proteome</keyword>
<keyword evidence="3" id="KW-0479">Metal-binding</keyword>
<dbReference type="SUPFAM" id="SSF57850">
    <property type="entry name" value="RING/U-box"/>
    <property type="match status" value="1"/>
</dbReference>
<dbReference type="SMART" id="SM00184">
    <property type="entry name" value="RING"/>
    <property type="match status" value="1"/>
</dbReference>
<keyword evidence="4 9" id="KW-0863">Zinc-finger</keyword>
<organism evidence="12 13">
    <name type="scientific">Torulaspora delbrueckii</name>
    <name type="common">Yeast</name>
    <name type="synonym">Candida colliculosa</name>
    <dbReference type="NCBI Taxonomy" id="4950"/>
    <lineage>
        <taxon>Eukaryota</taxon>
        <taxon>Fungi</taxon>
        <taxon>Dikarya</taxon>
        <taxon>Ascomycota</taxon>
        <taxon>Saccharomycotina</taxon>
        <taxon>Saccharomycetes</taxon>
        <taxon>Saccharomycetales</taxon>
        <taxon>Saccharomycetaceae</taxon>
        <taxon>Torulaspora</taxon>
    </lineage>
</organism>
<evidence type="ECO:0000256" key="9">
    <source>
        <dbReference type="PROSITE-ProRule" id="PRU00175"/>
    </source>
</evidence>
<evidence type="ECO:0000313" key="12">
    <source>
        <dbReference type="EMBL" id="CCE94196.1"/>
    </source>
</evidence>
<dbReference type="Pfam" id="PF12861">
    <property type="entry name" value="zf-ANAPC11"/>
    <property type="match status" value="1"/>
</dbReference>
<dbReference type="EMBL" id="HE616749">
    <property type="protein sequence ID" value="CCE94196.1"/>
    <property type="molecule type" value="Genomic_DNA"/>
</dbReference>
<evidence type="ECO:0000256" key="4">
    <source>
        <dbReference type="ARBA" id="ARBA00022771"/>
    </source>
</evidence>
<dbReference type="STRING" id="1076872.G9A002"/>
<dbReference type="GO" id="GO:0005680">
    <property type="term" value="C:anaphase-promoting complex"/>
    <property type="evidence" value="ECO:0007669"/>
    <property type="project" value="EnsemblFungi"/>
</dbReference>
<dbReference type="FunCoup" id="G9A002">
    <property type="interactions" value="343"/>
</dbReference>
<dbReference type="InterPro" id="IPR001841">
    <property type="entry name" value="Znf_RING"/>
</dbReference>
<evidence type="ECO:0000256" key="7">
    <source>
        <dbReference type="ARBA" id="ARBA00022833"/>
    </source>
</evidence>
<dbReference type="Gene3D" id="3.30.40.10">
    <property type="entry name" value="Zinc/RING finger domain, C3HC4 (zinc finger)"/>
    <property type="match status" value="1"/>
</dbReference>
<name>G9A002_TORDE</name>
<dbReference type="GeneID" id="11501439"/>
<accession>G9A002</accession>
<dbReference type="GO" id="GO:0051301">
    <property type="term" value="P:cell division"/>
    <property type="evidence" value="ECO:0007669"/>
    <property type="project" value="UniProtKB-KW"/>
</dbReference>
<dbReference type="GO" id="GO:0061630">
    <property type="term" value="F:ubiquitin protein ligase activity"/>
    <property type="evidence" value="ECO:0007669"/>
    <property type="project" value="EnsemblFungi"/>
</dbReference>
<feature type="compositionally biased region" description="Acidic residues" evidence="10">
    <location>
        <begin position="129"/>
        <end position="145"/>
    </location>
</feature>
<sequence>MKVKLREVHSVFAWTWHIPKESQDAHAETIDDNDGDDVCGICRASYNATCPGCKFPGDGCPLVVGECNHNFHVHCIYRWLDTATSRGLCPMCRQTFQLKKGLAINDSQISKFQELRNKQWQTRQQEFGDQQDPETNPLEDQDDPMMDQGLIVR</sequence>
<keyword evidence="8" id="KW-0131">Cell cycle</keyword>
<dbReference type="InterPro" id="IPR024991">
    <property type="entry name" value="RING-H2_APC11"/>
</dbReference>
<dbReference type="GO" id="GO:0097602">
    <property type="term" value="F:cullin family protein binding"/>
    <property type="evidence" value="ECO:0007669"/>
    <property type="project" value="InterPro"/>
</dbReference>
<evidence type="ECO:0000256" key="8">
    <source>
        <dbReference type="ARBA" id="ARBA00023306"/>
    </source>
</evidence>
<dbReference type="KEGG" id="tdl:TDEL_0H03370"/>
<dbReference type="InterPro" id="IPR013083">
    <property type="entry name" value="Znf_RING/FYVE/PHD"/>
</dbReference>
<dbReference type="FunFam" id="3.30.40.10:FF:000469">
    <property type="entry name" value="Anaphase-promoting complex subunit 11"/>
    <property type="match status" value="1"/>
</dbReference>
<evidence type="ECO:0000256" key="2">
    <source>
        <dbReference type="ARBA" id="ARBA00022618"/>
    </source>
</evidence>
<evidence type="ECO:0000259" key="11">
    <source>
        <dbReference type="PROSITE" id="PS50089"/>
    </source>
</evidence>
<evidence type="ECO:0000256" key="1">
    <source>
        <dbReference type="ARBA" id="ARBA00013928"/>
    </source>
</evidence>
<reference evidence="12 13" key="1">
    <citation type="journal article" date="2011" name="Proc. Natl. Acad. Sci. U.S.A.">
        <title>Evolutionary erosion of yeast sex chromosomes by mating-type switching accidents.</title>
        <authorList>
            <person name="Gordon J.L."/>
            <person name="Armisen D."/>
            <person name="Proux-Wera E."/>
            <person name="Oheigeartaigh S.S."/>
            <person name="Byrne K.P."/>
            <person name="Wolfe K.H."/>
        </authorList>
    </citation>
    <scope>NUCLEOTIDE SEQUENCE [LARGE SCALE GENOMIC DNA]</scope>
    <source>
        <strain evidence="13">ATCC 10662 / CBS 1146 / NBRC 0425 / NCYC 2629 / NRRL Y-866</strain>
    </source>
</reference>
<dbReference type="PROSITE" id="PS50089">
    <property type="entry name" value="ZF_RING_2"/>
    <property type="match status" value="1"/>
</dbReference>
<evidence type="ECO:0000256" key="5">
    <source>
        <dbReference type="ARBA" id="ARBA00022776"/>
    </source>
</evidence>
<evidence type="ECO:0000256" key="3">
    <source>
        <dbReference type="ARBA" id="ARBA00022723"/>
    </source>
</evidence>
<dbReference type="AlphaFoldDB" id="G9A002"/>
<dbReference type="CDD" id="cd16456">
    <property type="entry name" value="RING-H2_APC11"/>
    <property type="match status" value="1"/>
</dbReference>
<dbReference type="Proteomes" id="UP000005627">
    <property type="component" value="Chromosome 8"/>
</dbReference>
<protein>
    <recommendedName>
        <fullName evidence="1">Anaphase-promoting complex subunit 11</fullName>
    </recommendedName>
</protein>
<feature type="region of interest" description="Disordered" evidence="10">
    <location>
        <begin position="120"/>
        <end position="153"/>
    </location>
</feature>
<keyword evidence="7" id="KW-0862">Zinc</keyword>
<dbReference type="InParanoid" id="G9A002"/>
<dbReference type="OrthoDB" id="1681166at2759"/>
<keyword evidence="6" id="KW-0833">Ubl conjugation pathway</keyword>
<dbReference type="PANTHER" id="PTHR11210">
    <property type="entry name" value="RING BOX"/>
    <property type="match status" value="1"/>
</dbReference>
<dbReference type="eggNOG" id="KOG1493">
    <property type="taxonomic scope" value="Eukaryota"/>
</dbReference>
<evidence type="ECO:0000256" key="6">
    <source>
        <dbReference type="ARBA" id="ARBA00022786"/>
    </source>
</evidence>
<dbReference type="GO" id="GO:0031145">
    <property type="term" value="P:anaphase-promoting complex-dependent catabolic process"/>
    <property type="evidence" value="ECO:0007669"/>
    <property type="project" value="EnsemblFungi"/>
</dbReference>
<keyword evidence="2" id="KW-0132">Cell division</keyword>
<dbReference type="GO" id="GO:0008270">
    <property type="term" value="F:zinc ion binding"/>
    <property type="evidence" value="ECO:0007669"/>
    <property type="project" value="UniProtKB-KW"/>
</dbReference>
<dbReference type="HOGENOM" id="CLU_115512_0_0_1"/>
<evidence type="ECO:0000256" key="10">
    <source>
        <dbReference type="SAM" id="MobiDB-lite"/>
    </source>
</evidence>
<dbReference type="GO" id="GO:0016567">
    <property type="term" value="P:protein ubiquitination"/>
    <property type="evidence" value="ECO:0007669"/>
    <property type="project" value="EnsemblFungi"/>
</dbReference>
<evidence type="ECO:0000313" key="13">
    <source>
        <dbReference type="Proteomes" id="UP000005627"/>
    </source>
</evidence>
<gene>
    <name evidence="12" type="primary">TDEL0H03370</name>
    <name evidence="12" type="ORF">TDEL_0H03370</name>
</gene>
<dbReference type="InterPro" id="IPR051031">
    <property type="entry name" value="RING-box_E3_Ubiquitin_Ligase"/>
</dbReference>
<dbReference type="RefSeq" id="XP_003683407.1">
    <property type="nucleotide sequence ID" value="XM_003683359.1"/>
</dbReference>
<feature type="domain" description="RING-type" evidence="11">
    <location>
        <begin position="39"/>
        <end position="93"/>
    </location>
</feature>
<keyword evidence="5" id="KW-0498">Mitosis</keyword>
<proteinExistence type="predicted"/>